<gene>
    <name evidence="2" type="ORF">RJ641_022318</name>
</gene>
<dbReference type="AlphaFoldDB" id="A0AAN8UMA1"/>
<name>A0AAN8UMA1_9MAGN</name>
<dbReference type="EMBL" id="JBAMMX010000027">
    <property type="protein sequence ID" value="KAK6912717.1"/>
    <property type="molecule type" value="Genomic_DNA"/>
</dbReference>
<sequence length="63" mass="7230">MEQDKGEKNPNKQSSYCTRKSRKEISIKEQEKFDLHVLAFQHSCLLPPRNGKARKGETGATRV</sequence>
<evidence type="ECO:0000313" key="3">
    <source>
        <dbReference type="Proteomes" id="UP001370490"/>
    </source>
</evidence>
<accession>A0AAN8UMA1</accession>
<protein>
    <submittedName>
        <fullName evidence="2">Uncharacterized protein</fullName>
    </submittedName>
</protein>
<reference evidence="2 3" key="1">
    <citation type="submission" date="2023-12" db="EMBL/GenBank/DDBJ databases">
        <title>A high-quality genome assembly for Dillenia turbinata (Dilleniales).</title>
        <authorList>
            <person name="Chanderbali A."/>
        </authorList>
    </citation>
    <scope>NUCLEOTIDE SEQUENCE [LARGE SCALE GENOMIC DNA]</scope>
    <source>
        <strain evidence="2">LSX21</strain>
        <tissue evidence="2">Leaf</tissue>
    </source>
</reference>
<feature type="region of interest" description="Disordered" evidence="1">
    <location>
        <begin position="1"/>
        <end position="23"/>
    </location>
</feature>
<evidence type="ECO:0000256" key="1">
    <source>
        <dbReference type="SAM" id="MobiDB-lite"/>
    </source>
</evidence>
<comment type="caution">
    <text evidence="2">The sequence shown here is derived from an EMBL/GenBank/DDBJ whole genome shotgun (WGS) entry which is preliminary data.</text>
</comment>
<feature type="compositionally biased region" description="Basic and acidic residues" evidence="1">
    <location>
        <begin position="1"/>
        <end position="10"/>
    </location>
</feature>
<evidence type="ECO:0000313" key="2">
    <source>
        <dbReference type="EMBL" id="KAK6912717.1"/>
    </source>
</evidence>
<proteinExistence type="predicted"/>
<organism evidence="2 3">
    <name type="scientific">Dillenia turbinata</name>
    <dbReference type="NCBI Taxonomy" id="194707"/>
    <lineage>
        <taxon>Eukaryota</taxon>
        <taxon>Viridiplantae</taxon>
        <taxon>Streptophyta</taxon>
        <taxon>Embryophyta</taxon>
        <taxon>Tracheophyta</taxon>
        <taxon>Spermatophyta</taxon>
        <taxon>Magnoliopsida</taxon>
        <taxon>eudicotyledons</taxon>
        <taxon>Gunneridae</taxon>
        <taxon>Pentapetalae</taxon>
        <taxon>Dilleniales</taxon>
        <taxon>Dilleniaceae</taxon>
        <taxon>Dillenia</taxon>
    </lineage>
</organism>
<keyword evidence="3" id="KW-1185">Reference proteome</keyword>
<dbReference type="Proteomes" id="UP001370490">
    <property type="component" value="Unassembled WGS sequence"/>
</dbReference>